<evidence type="ECO:0000256" key="6">
    <source>
        <dbReference type="ARBA" id="ARBA00023251"/>
    </source>
</evidence>
<name>A0ABP8KLL9_9MICO</name>
<evidence type="ECO:0000256" key="2">
    <source>
        <dbReference type="ARBA" id="ARBA00005417"/>
    </source>
</evidence>
<evidence type="ECO:0000256" key="1">
    <source>
        <dbReference type="ARBA" id="ARBA00004202"/>
    </source>
</evidence>
<keyword evidence="9" id="KW-1185">Reference proteome</keyword>
<dbReference type="SMART" id="SM00382">
    <property type="entry name" value="AAA"/>
    <property type="match status" value="1"/>
</dbReference>
<feature type="domain" description="ABC transporter" evidence="7">
    <location>
        <begin position="6"/>
        <end position="231"/>
    </location>
</feature>
<evidence type="ECO:0000313" key="9">
    <source>
        <dbReference type="Proteomes" id="UP001500945"/>
    </source>
</evidence>
<dbReference type="PANTHER" id="PTHR42711:SF5">
    <property type="entry name" value="ABC TRANSPORTER ATP-BINDING PROTEIN NATA"/>
    <property type="match status" value="1"/>
</dbReference>
<gene>
    <name evidence="8" type="ORF">GCM10023168_26650</name>
</gene>
<dbReference type="RefSeq" id="WP_345206788.1">
    <property type="nucleotide sequence ID" value="NZ_BAABGM010000015.1"/>
</dbReference>
<comment type="caution">
    <text evidence="8">The sequence shown here is derived from an EMBL/GenBank/DDBJ whole genome shotgun (WGS) entry which is preliminary data.</text>
</comment>
<dbReference type="PROSITE" id="PS50893">
    <property type="entry name" value="ABC_TRANSPORTER_2"/>
    <property type="match status" value="1"/>
</dbReference>
<keyword evidence="4" id="KW-0547">Nucleotide-binding</keyword>
<comment type="similarity">
    <text evidence="2">Belongs to the ABC transporter superfamily.</text>
</comment>
<dbReference type="InterPro" id="IPR050763">
    <property type="entry name" value="ABC_transporter_ATP-binding"/>
</dbReference>
<evidence type="ECO:0000259" key="7">
    <source>
        <dbReference type="PROSITE" id="PS50893"/>
    </source>
</evidence>
<evidence type="ECO:0000256" key="4">
    <source>
        <dbReference type="ARBA" id="ARBA00022741"/>
    </source>
</evidence>
<dbReference type="Pfam" id="PF00005">
    <property type="entry name" value="ABC_tran"/>
    <property type="match status" value="1"/>
</dbReference>
<evidence type="ECO:0000313" key="8">
    <source>
        <dbReference type="EMBL" id="GAA4408774.1"/>
    </source>
</evidence>
<evidence type="ECO:0000256" key="5">
    <source>
        <dbReference type="ARBA" id="ARBA00022840"/>
    </source>
</evidence>
<sequence length="307" mass="33320">MSAPAIEVHQLTKSFGATTALDHFDLVVQPGEVTGFLGPNGAGKTTTIRILLGLIRADGGTARVLGKDPWQDAVELHPRLAYVPGDVALWPSLTGGETLDLLARMHGRVDTARRDRLVERFELDPAKKVRAYSTGNRQKVALVAALSTDAELFLLDEPTAGLDPLMEAAFRDEVAALRTRGVTVLLSSHILGEVERLCDTVTIIRDGRAVEAGNLAELRHLTRSTVTLRTRCDLRRPGGLACLAAVPGIHDLSVDGDLVTFEADAEHIRDLVSALTWLDITDITWERASLEDLFLRHYTTVGGTAPR</sequence>
<organism evidence="8 9">
    <name type="scientific">Fodinibacter luteus</name>
    <dbReference type="NCBI Taxonomy" id="552064"/>
    <lineage>
        <taxon>Bacteria</taxon>
        <taxon>Bacillati</taxon>
        <taxon>Actinomycetota</taxon>
        <taxon>Actinomycetes</taxon>
        <taxon>Micrococcales</taxon>
        <taxon>Intrasporangiaceae</taxon>
        <taxon>Fodinibacter (ex Wang et al. 2009)</taxon>
    </lineage>
</organism>
<keyword evidence="6" id="KW-0046">Antibiotic resistance</keyword>
<dbReference type="InterPro" id="IPR027417">
    <property type="entry name" value="P-loop_NTPase"/>
</dbReference>
<dbReference type="GO" id="GO:0005524">
    <property type="term" value="F:ATP binding"/>
    <property type="evidence" value="ECO:0007669"/>
    <property type="project" value="UniProtKB-KW"/>
</dbReference>
<dbReference type="Proteomes" id="UP001500945">
    <property type="component" value="Unassembled WGS sequence"/>
</dbReference>
<comment type="subcellular location">
    <subcellularLocation>
        <location evidence="1">Cell membrane</location>
        <topology evidence="1">Peripheral membrane protein</topology>
    </subcellularLocation>
</comment>
<dbReference type="Gene3D" id="3.40.50.300">
    <property type="entry name" value="P-loop containing nucleotide triphosphate hydrolases"/>
    <property type="match status" value="1"/>
</dbReference>
<dbReference type="InterPro" id="IPR003593">
    <property type="entry name" value="AAA+_ATPase"/>
</dbReference>
<keyword evidence="5 8" id="KW-0067">ATP-binding</keyword>
<accession>A0ABP8KLL9</accession>
<protein>
    <submittedName>
        <fullName evidence="8">ABC transporter ATP-binding protein</fullName>
    </submittedName>
</protein>
<dbReference type="SUPFAM" id="SSF52540">
    <property type="entry name" value="P-loop containing nucleoside triphosphate hydrolases"/>
    <property type="match status" value="1"/>
</dbReference>
<dbReference type="PANTHER" id="PTHR42711">
    <property type="entry name" value="ABC TRANSPORTER ATP-BINDING PROTEIN"/>
    <property type="match status" value="1"/>
</dbReference>
<proteinExistence type="inferred from homology"/>
<keyword evidence="3" id="KW-0813">Transport</keyword>
<dbReference type="EMBL" id="BAABGM010000015">
    <property type="protein sequence ID" value="GAA4408774.1"/>
    <property type="molecule type" value="Genomic_DNA"/>
</dbReference>
<evidence type="ECO:0000256" key="3">
    <source>
        <dbReference type="ARBA" id="ARBA00022448"/>
    </source>
</evidence>
<dbReference type="InterPro" id="IPR003439">
    <property type="entry name" value="ABC_transporter-like_ATP-bd"/>
</dbReference>
<reference evidence="9" key="1">
    <citation type="journal article" date="2019" name="Int. J. Syst. Evol. Microbiol.">
        <title>The Global Catalogue of Microorganisms (GCM) 10K type strain sequencing project: providing services to taxonomists for standard genome sequencing and annotation.</title>
        <authorList>
            <consortium name="The Broad Institute Genomics Platform"/>
            <consortium name="The Broad Institute Genome Sequencing Center for Infectious Disease"/>
            <person name="Wu L."/>
            <person name="Ma J."/>
        </authorList>
    </citation>
    <scope>NUCLEOTIDE SEQUENCE [LARGE SCALE GENOMIC DNA]</scope>
    <source>
        <strain evidence="9">JCM 17809</strain>
    </source>
</reference>
<dbReference type="CDD" id="cd03230">
    <property type="entry name" value="ABC_DR_subfamily_A"/>
    <property type="match status" value="1"/>
</dbReference>